<dbReference type="GO" id="GO:0005634">
    <property type="term" value="C:nucleus"/>
    <property type="evidence" value="ECO:0007669"/>
    <property type="project" value="UniProtKB-SubCell"/>
</dbReference>
<comment type="subcellular location">
    <subcellularLocation>
        <location evidence="1">Nucleus</location>
    </subcellularLocation>
</comment>
<accession>A0A1I7VC97</accession>
<organism evidence="5 6">
    <name type="scientific">Loa loa</name>
    <name type="common">Eye worm</name>
    <name type="synonym">Filaria loa</name>
    <dbReference type="NCBI Taxonomy" id="7209"/>
    <lineage>
        <taxon>Eukaryota</taxon>
        <taxon>Metazoa</taxon>
        <taxon>Ecdysozoa</taxon>
        <taxon>Nematoda</taxon>
        <taxon>Chromadorea</taxon>
        <taxon>Rhabditida</taxon>
        <taxon>Spirurina</taxon>
        <taxon>Spiruromorpha</taxon>
        <taxon>Filarioidea</taxon>
        <taxon>Onchocercidae</taxon>
        <taxon>Loa</taxon>
    </lineage>
</organism>
<dbReference type="InterPro" id="IPR002999">
    <property type="entry name" value="Tudor"/>
</dbReference>
<dbReference type="SMART" id="SM01161">
    <property type="entry name" value="DUF1767"/>
    <property type="match status" value="1"/>
</dbReference>
<dbReference type="Pfam" id="PF08585">
    <property type="entry name" value="RMI1_N_C"/>
    <property type="match status" value="1"/>
</dbReference>
<evidence type="ECO:0000256" key="3">
    <source>
        <dbReference type="SAM" id="MobiDB-lite"/>
    </source>
</evidence>
<name>A0A1I7VC97_LOALO</name>
<dbReference type="Proteomes" id="UP000095285">
    <property type="component" value="Unassembled WGS sequence"/>
</dbReference>
<sequence>MSGDALEELLVCEGWPIKGKQLSDFIGEPISRIQDVNQLKKQLLDADIREYAFPLLSDRIDKQLGEFKGPLVVQIVKQRNVSYSKYSEVTHTDGLIKIKLSDGFSSIHALLFQPIPKLNAETPPGTKVCLIGKIPIENGMLLINGTNCQVLGGHVEKMVEKWNMERNWRQKLVRTTESNAPKWVQFSKQRLSQSSLPVNANNKMFRANDIINGLNKRMTDERSDDFNAARKAQIEQVVENNAIKKFARSQLKPKSLENSASTSSNNSNKKDPMAKGKPDMGNTNQRFIRDDRKNLSPVHRSSNLPTLYDFVQTKVSIPDESPGQQYHSNMEDAEIQGMDRPRKGKFNERGSRNRQIFDNSSNSRVIEISNSNRYRKQANWRSGRERNCATNVLINGSRPNYANDESVSVANKELSALSLSVVDNGPTNDKDYNIPQQTVFFGTRNPGYQQNIVYRPMYEQQQQQQQPFSNIVMNSGMPPVWKIGDKCLAPWSDGQFYPSTLIAMGPADMCTIEYDEYGNRSSVPVGVLLPFQTF</sequence>
<dbReference type="PANTHER" id="PTHR13681:SF24">
    <property type="entry name" value="TUDOR DOMAIN-CONTAINING PROTEIN 3"/>
    <property type="match status" value="1"/>
</dbReference>
<feature type="region of interest" description="Disordered" evidence="3">
    <location>
        <begin position="249"/>
        <end position="302"/>
    </location>
</feature>
<reference evidence="5" key="1">
    <citation type="submission" date="2012-04" db="EMBL/GenBank/DDBJ databases">
        <title>The Genome Sequence of Loa loa.</title>
        <authorList>
            <consortium name="The Broad Institute Genome Sequencing Platform"/>
            <consortium name="Broad Institute Genome Sequencing Center for Infectious Disease"/>
            <person name="Nutman T.B."/>
            <person name="Fink D.L."/>
            <person name="Russ C."/>
            <person name="Young S."/>
            <person name="Zeng Q."/>
            <person name="Gargeya S."/>
            <person name="Alvarado L."/>
            <person name="Berlin A."/>
            <person name="Chapman S.B."/>
            <person name="Chen Z."/>
            <person name="Freedman E."/>
            <person name="Gellesch M."/>
            <person name="Goldberg J."/>
            <person name="Griggs A."/>
            <person name="Gujja S."/>
            <person name="Heilman E.R."/>
            <person name="Heiman D."/>
            <person name="Howarth C."/>
            <person name="Mehta T."/>
            <person name="Neiman D."/>
            <person name="Pearson M."/>
            <person name="Roberts A."/>
            <person name="Saif S."/>
            <person name="Shea T."/>
            <person name="Shenoy N."/>
            <person name="Sisk P."/>
            <person name="Stolte C."/>
            <person name="Sykes S."/>
            <person name="White J."/>
            <person name="Yandava C."/>
            <person name="Haas B."/>
            <person name="Henn M.R."/>
            <person name="Nusbaum C."/>
            <person name="Birren B."/>
        </authorList>
    </citation>
    <scope>NUCLEOTIDE SEQUENCE [LARGE SCALE GENOMIC DNA]</scope>
</reference>
<dbReference type="PROSITE" id="PS50304">
    <property type="entry name" value="TUDOR"/>
    <property type="match status" value="1"/>
</dbReference>
<dbReference type="STRING" id="7209.A0A1I7VC97"/>
<protein>
    <submittedName>
        <fullName evidence="6">Tudor domain-containing protein</fullName>
    </submittedName>
</protein>
<dbReference type="PANTHER" id="PTHR13681">
    <property type="entry name" value="SURVIVAL OF MOTOR NEURON-RELATED-SPLICING FACTOR 30-RELATED"/>
    <property type="match status" value="1"/>
</dbReference>
<dbReference type="Gene3D" id="2.40.50.770">
    <property type="entry name" value="RecQ-mediated genome instability protein Rmi1, C-terminal domain"/>
    <property type="match status" value="1"/>
</dbReference>
<keyword evidence="2" id="KW-0539">Nucleus</keyword>
<evidence type="ECO:0000259" key="4">
    <source>
        <dbReference type="PROSITE" id="PS50304"/>
    </source>
</evidence>
<evidence type="ECO:0000313" key="6">
    <source>
        <dbReference type="WBParaSite" id="EN70_12210"/>
    </source>
</evidence>
<dbReference type="SMART" id="SM00333">
    <property type="entry name" value="TUDOR"/>
    <property type="match status" value="1"/>
</dbReference>
<dbReference type="InterPro" id="IPR013894">
    <property type="entry name" value="RMI1_OB"/>
</dbReference>
<evidence type="ECO:0000256" key="2">
    <source>
        <dbReference type="ARBA" id="ARBA00023242"/>
    </source>
</evidence>
<evidence type="ECO:0000256" key="1">
    <source>
        <dbReference type="ARBA" id="ARBA00004123"/>
    </source>
</evidence>
<reference evidence="6" key="2">
    <citation type="submission" date="2016-11" db="UniProtKB">
        <authorList>
            <consortium name="WormBaseParasite"/>
        </authorList>
    </citation>
    <scope>IDENTIFICATION</scope>
</reference>
<dbReference type="InterPro" id="IPR042470">
    <property type="entry name" value="RMI1_N_C_sf"/>
</dbReference>
<feature type="compositionally biased region" description="Basic and acidic residues" evidence="3">
    <location>
        <begin position="268"/>
        <end position="278"/>
    </location>
</feature>
<keyword evidence="5" id="KW-1185">Reference proteome</keyword>
<dbReference type="Gene3D" id="2.30.30.140">
    <property type="match status" value="1"/>
</dbReference>
<dbReference type="SUPFAM" id="SSF63748">
    <property type="entry name" value="Tudor/PWWP/MBT"/>
    <property type="match status" value="1"/>
</dbReference>
<proteinExistence type="predicted"/>
<evidence type="ECO:0000313" key="5">
    <source>
        <dbReference type="Proteomes" id="UP000095285"/>
    </source>
</evidence>
<feature type="compositionally biased region" description="Low complexity" evidence="3">
    <location>
        <begin position="256"/>
        <end position="267"/>
    </location>
</feature>
<feature type="domain" description="Tudor" evidence="4">
    <location>
        <begin position="480"/>
        <end position="534"/>
    </location>
</feature>
<dbReference type="AlphaFoldDB" id="A0A1I7VC97"/>
<dbReference type="WBParaSite" id="EN70_12210">
    <property type="protein sequence ID" value="EN70_12210"/>
    <property type="gene ID" value="EN70_12210"/>
</dbReference>